<sequence>MEVGRCRHFEGDENLERGYQFIVVMWFWVRIDVLGCSSDSVEGEEMRLSIQMEWVYVMEVINKVVDMIEIEAIGDGESEEVVRKVL</sequence>
<reference evidence="1 2" key="1">
    <citation type="submission" date="2024-01" db="EMBL/GenBank/DDBJ databases">
        <authorList>
            <person name="Waweru B."/>
        </authorList>
    </citation>
    <scope>NUCLEOTIDE SEQUENCE [LARGE SCALE GENOMIC DNA]</scope>
</reference>
<proteinExistence type="predicted"/>
<name>A0AAV1SRE4_9ROSI</name>
<keyword evidence="2" id="KW-1185">Reference proteome</keyword>
<evidence type="ECO:0000313" key="2">
    <source>
        <dbReference type="Proteomes" id="UP001314170"/>
    </source>
</evidence>
<comment type="caution">
    <text evidence="1">The sequence shown here is derived from an EMBL/GenBank/DDBJ whole genome shotgun (WGS) entry which is preliminary data.</text>
</comment>
<feature type="non-terminal residue" evidence="1">
    <location>
        <position position="86"/>
    </location>
</feature>
<dbReference type="EMBL" id="CAWUPB010001195">
    <property type="protein sequence ID" value="CAK7355587.1"/>
    <property type="molecule type" value="Genomic_DNA"/>
</dbReference>
<protein>
    <submittedName>
        <fullName evidence="1">Uncharacterized protein</fullName>
    </submittedName>
</protein>
<evidence type="ECO:0000313" key="1">
    <source>
        <dbReference type="EMBL" id="CAK7355587.1"/>
    </source>
</evidence>
<organism evidence="1 2">
    <name type="scientific">Dovyalis caffra</name>
    <dbReference type="NCBI Taxonomy" id="77055"/>
    <lineage>
        <taxon>Eukaryota</taxon>
        <taxon>Viridiplantae</taxon>
        <taxon>Streptophyta</taxon>
        <taxon>Embryophyta</taxon>
        <taxon>Tracheophyta</taxon>
        <taxon>Spermatophyta</taxon>
        <taxon>Magnoliopsida</taxon>
        <taxon>eudicotyledons</taxon>
        <taxon>Gunneridae</taxon>
        <taxon>Pentapetalae</taxon>
        <taxon>rosids</taxon>
        <taxon>fabids</taxon>
        <taxon>Malpighiales</taxon>
        <taxon>Salicaceae</taxon>
        <taxon>Flacourtieae</taxon>
        <taxon>Dovyalis</taxon>
    </lineage>
</organism>
<dbReference type="AlphaFoldDB" id="A0AAV1SRE4"/>
<gene>
    <name evidence="1" type="ORF">DCAF_LOCUS25847</name>
</gene>
<dbReference type="Proteomes" id="UP001314170">
    <property type="component" value="Unassembled WGS sequence"/>
</dbReference>
<accession>A0AAV1SRE4</accession>